<dbReference type="GO" id="GO:0046872">
    <property type="term" value="F:metal ion binding"/>
    <property type="evidence" value="ECO:0007669"/>
    <property type="project" value="UniProtKB-KW"/>
</dbReference>
<evidence type="ECO:0000313" key="25">
    <source>
        <dbReference type="Ensembl" id="ENSEEEP00000053006.1"/>
    </source>
</evidence>
<dbReference type="GO" id="GO:0035556">
    <property type="term" value="P:intracellular signal transduction"/>
    <property type="evidence" value="ECO:0007669"/>
    <property type="project" value="InterPro"/>
</dbReference>
<accession>A0AAY5E820</accession>
<dbReference type="Pfam" id="PF00211">
    <property type="entry name" value="Guanylate_cyc"/>
    <property type="match status" value="2"/>
</dbReference>
<dbReference type="InterPro" id="IPR029787">
    <property type="entry name" value="Nucleotide_cyclase"/>
</dbReference>
<dbReference type="SMART" id="SM00044">
    <property type="entry name" value="CYCc"/>
    <property type="match status" value="2"/>
</dbReference>
<dbReference type="AlphaFoldDB" id="A0AAY5E820"/>
<evidence type="ECO:0000256" key="1">
    <source>
        <dbReference type="ARBA" id="ARBA00001593"/>
    </source>
</evidence>
<keyword evidence="16" id="KW-0464">Manganese</keyword>
<evidence type="ECO:0000256" key="15">
    <source>
        <dbReference type="ARBA" id="ARBA00023180"/>
    </source>
</evidence>
<comment type="subcellular location">
    <subcellularLocation>
        <location evidence="4">Membrane</location>
        <topology evidence="4">Multi-pass membrane protein</topology>
    </subcellularLocation>
</comment>
<dbReference type="InterPro" id="IPR001054">
    <property type="entry name" value="A/G_cyclase"/>
</dbReference>
<evidence type="ECO:0000256" key="3">
    <source>
        <dbReference type="ARBA" id="ARBA00001946"/>
    </source>
</evidence>
<keyword evidence="10" id="KW-0067">ATP-binding</keyword>
<dbReference type="PROSITE" id="PS50125">
    <property type="entry name" value="GUANYLATE_CYCLASE_2"/>
    <property type="match status" value="2"/>
</dbReference>
<dbReference type="InterPro" id="IPR032628">
    <property type="entry name" value="AC_N"/>
</dbReference>
<dbReference type="Pfam" id="PF16214">
    <property type="entry name" value="AC_N"/>
    <property type="match status" value="1"/>
</dbReference>
<proteinExistence type="inferred from homology"/>
<comment type="cofactor">
    <cofactor evidence="3">
        <name>Mg(2+)</name>
        <dbReference type="ChEBI" id="CHEBI:18420"/>
    </cofactor>
</comment>
<evidence type="ECO:0000256" key="8">
    <source>
        <dbReference type="ARBA" id="ARBA00022737"/>
    </source>
</evidence>
<evidence type="ECO:0000256" key="19">
    <source>
        <dbReference type="ARBA" id="ARBA00075879"/>
    </source>
</evidence>
<dbReference type="GO" id="GO:0007193">
    <property type="term" value="P:adenylate cyclase-inhibiting G protein-coupled receptor signaling pathway"/>
    <property type="evidence" value="ECO:0007669"/>
    <property type="project" value="TreeGrafter"/>
</dbReference>
<dbReference type="GeneTree" id="ENSGT00940000159096"/>
<dbReference type="GO" id="GO:0006171">
    <property type="term" value="P:cAMP biosynthetic process"/>
    <property type="evidence" value="ECO:0007669"/>
    <property type="project" value="UniProtKB-KW"/>
</dbReference>
<evidence type="ECO:0000256" key="17">
    <source>
        <dbReference type="ARBA" id="ARBA00023239"/>
    </source>
</evidence>
<dbReference type="Gene3D" id="3.30.70.1230">
    <property type="entry name" value="Nucleotide cyclase"/>
    <property type="match status" value="2"/>
</dbReference>
<dbReference type="GO" id="GO:0005886">
    <property type="term" value="C:plasma membrane"/>
    <property type="evidence" value="ECO:0007669"/>
    <property type="project" value="TreeGrafter"/>
</dbReference>
<evidence type="ECO:0000256" key="12">
    <source>
        <dbReference type="ARBA" id="ARBA00022989"/>
    </source>
</evidence>
<evidence type="ECO:0000256" key="14">
    <source>
        <dbReference type="ARBA" id="ARBA00023136"/>
    </source>
</evidence>
<keyword evidence="14 23" id="KW-0472">Membrane</keyword>
<dbReference type="SUPFAM" id="SSF55073">
    <property type="entry name" value="Nucleotide cyclase"/>
    <property type="match status" value="2"/>
</dbReference>
<evidence type="ECO:0000256" key="5">
    <source>
        <dbReference type="ARBA" id="ARBA00012201"/>
    </source>
</evidence>
<comment type="cofactor">
    <cofactor evidence="2">
        <name>Mn(2+)</name>
        <dbReference type="ChEBI" id="CHEBI:29035"/>
    </cofactor>
</comment>
<keyword evidence="8" id="KW-0677">Repeat</keyword>
<evidence type="ECO:0000256" key="16">
    <source>
        <dbReference type="ARBA" id="ARBA00023211"/>
    </source>
</evidence>
<dbReference type="EC" id="4.6.1.1" evidence="5"/>
<dbReference type="PANTHER" id="PTHR45627">
    <property type="entry name" value="ADENYLATE CYCLASE TYPE 1"/>
    <property type="match status" value="1"/>
</dbReference>
<evidence type="ECO:0000256" key="9">
    <source>
        <dbReference type="ARBA" id="ARBA00022741"/>
    </source>
</evidence>
<evidence type="ECO:0000256" key="21">
    <source>
        <dbReference type="ARBA" id="ARBA00081429"/>
    </source>
</evidence>
<protein>
    <recommendedName>
        <fullName evidence="18">Adenylate cyclase type 7</fullName>
        <ecNumber evidence="5">4.6.1.1</ecNumber>
    </recommendedName>
    <alternativeName>
        <fullName evidence="21">ATP pyrophosphate-lyase 7</fullName>
    </alternativeName>
    <alternativeName>
        <fullName evidence="19">Adenylate cyclase type VII</fullName>
    </alternativeName>
    <alternativeName>
        <fullName evidence="20">Adenylyl cyclase 7</fullName>
    </alternativeName>
</protein>
<dbReference type="CDD" id="cd07302">
    <property type="entry name" value="CHD"/>
    <property type="match status" value="2"/>
</dbReference>
<keyword evidence="13" id="KW-0115">cAMP biosynthesis</keyword>
<dbReference type="GO" id="GO:0007189">
    <property type="term" value="P:adenylate cyclase-activating G protein-coupled receptor signaling pathway"/>
    <property type="evidence" value="ECO:0007669"/>
    <property type="project" value="TreeGrafter"/>
</dbReference>
<comment type="catalytic activity">
    <reaction evidence="1">
        <text>ATP = 3',5'-cyclic AMP + diphosphate</text>
        <dbReference type="Rhea" id="RHEA:15389"/>
        <dbReference type="ChEBI" id="CHEBI:30616"/>
        <dbReference type="ChEBI" id="CHEBI:33019"/>
        <dbReference type="ChEBI" id="CHEBI:58165"/>
        <dbReference type="EC" id="4.6.1.1"/>
    </reaction>
</comment>
<evidence type="ECO:0000313" key="26">
    <source>
        <dbReference type="Proteomes" id="UP000314983"/>
    </source>
</evidence>
<keyword evidence="6 23" id="KW-0812">Transmembrane</keyword>
<dbReference type="GO" id="GO:0004016">
    <property type="term" value="F:adenylate cyclase activity"/>
    <property type="evidence" value="ECO:0007669"/>
    <property type="project" value="UniProtKB-EC"/>
</dbReference>
<dbReference type="GO" id="GO:0005524">
    <property type="term" value="F:ATP binding"/>
    <property type="evidence" value="ECO:0007669"/>
    <property type="project" value="UniProtKB-KW"/>
</dbReference>
<evidence type="ECO:0000256" key="2">
    <source>
        <dbReference type="ARBA" id="ARBA00001936"/>
    </source>
</evidence>
<dbReference type="FunFam" id="3.30.70.1230:FF:000003">
    <property type="entry name" value="Adenylate cyclase"/>
    <property type="match status" value="1"/>
</dbReference>
<organism evidence="25 26">
    <name type="scientific">Electrophorus electricus</name>
    <name type="common">Electric eel</name>
    <name type="synonym">Gymnotus electricus</name>
    <dbReference type="NCBI Taxonomy" id="8005"/>
    <lineage>
        <taxon>Eukaryota</taxon>
        <taxon>Metazoa</taxon>
        <taxon>Chordata</taxon>
        <taxon>Craniata</taxon>
        <taxon>Vertebrata</taxon>
        <taxon>Euteleostomi</taxon>
        <taxon>Actinopterygii</taxon>
        <taxon>Neopterygii</taxon>
        <taxon>Teleostei</taxon>
        <taxon>Ostariophysi</taxon>
        <taxon>Gymnotiformes</taxon>
        <taxon>Gymnotoidei</taxon>
        <taxon>Gymnotidae</taxon>
        <taxon>Electrophorus</taxon>
    </lineage>
</organism>
<reference evidence="25" key="3">
    <citation type="submission" date="2025-09" db="UniProtKB">
        <authorList>
            <consortium name="Ensembl"/>
        </authorList>
    </citation>
    <scope>IDENTIFICATION</scope>
</reference>
<keyword evidence="9" id="KW-0547">Nucleotide-binding</keyword>
<evidence type="ECO:0000256" key="4">
    <source>
        <dbReference type="ARBA" id="ARBA00004141"/>
    </source>
</evidence>
<gene>
    <name evidence="25" type="primary">ADCY7</name>
</gene>
<keyword evidence="26" id="KW-1185">Reference proteome</keyword>
<feature type="domain" description="Guanylate cyclase" evidence="24">
    <location>
        <begin position="521"/>
        <end position="664"/>
    </location>
</feature>
<dbReference type="FunFam" id="3.30.70.1230:FF:000012">
    <property type="entry name" value="Adenylate cyclase"/>
    <property type="match status" value="1"/>
</dbReference>
<feature type="transmembrane region" description="Helical" evidence="23">
    <location>
        <begin position="20"/>
        <end position="41"/>
    </location>
</feature>
<evidence type="ECO:0000256" key="7">
    <source>
        <dbReference type="ARBA" id="ARBA00022723"/>
    </source>
</evidence>
<dbReference type="PROSITE" id="PS00452">
    <property type="entry name" value="GUANYLATE_CYCLASE_1"/>
    <property type="match status" value="2"/>
</dbReference>
<reference evidence="25" key="2">
    <citation type="submission" date="2025-08" db="UniProtKB">
        <authorList>
            <consortium name="Ensembl"/>
        </authorList>
    </citation>
    <scope>IDENTIFICATION</scope>
</reference>
<keyword evidence="12 23" id="KW-1133">Transmembrane helix</keyword>
<dbReference type="Ensembl" id="ENSEEET00000065934.1">
    <property type="protein sequence ID" value="ENSEEEP00000053006.1"/>
    <property type="gene ID" value="ENSEEEG00000019506.2"/>
</dbReference>
<evidence type="ECO:0000256" key="23">
    <source>
        <dbReference type="SAM" id="Phobius"/>
    </source>
</evidence>
<keyword evidence="7" id="KW-0479">Metal-binding</keyword>
<evidence type="ECO:0000259" key="24">
    <source>
        <dbReference type="PROSITE" id="PS50125"/>
    </source>
</evidence>
<evidence type="ECO:0000256" key="22">
    <source>
        <dbReference type="RuleBase" id="RU000405"/>
    </source>
</evidence>
<dbReference type="Proteomes" id="UP000314983">
    <property type="component" value="Chromosome 21"/>
</dbReference>
<reference evidence="25 26" key="1">
    <citation type="submission" date="2020-05" db="EMBL/GenBank/DDBJ databases">
        <title>Electrophorus electricus (electric eel) genome, fEleEle1, primary haplotype.</title>
        <authorList>
            <person name="Myers G."/>
            <person name="Meyer A."/>
            <person name="Fedrigo O."/>
            <person name="Formenti G."/>
            <person name="Rhie A."/>
            <person name="Tracey A."/>
            <person name="Sims Y."/>
            <person name="Jarvis E.D."/>
        </authorList>
    </citation>
    <scope>NUCLEOTIDE SEQUENCE [LARGE SCALE GENOMIC DNA]</scope>
</reference>
<evidence type="ECO:0000256" key="13">
    <source>
        <dbReference type="ARBA" id="ARBA00022998"/>
    </source>
</evidence>
<dbReference type="InterPro" id="IPR018297">
    <property type="entry name" value="A/G_cyclase_CS"/>
</dbReference>
<evidence type="ECO:0000256" key="11">
    <source>
        <dbReference type="ARBA" id="ARBA00022842"/>
    </source>
</evidence>
<evidence type="ECO:0000256" key="20">
    <source>
        <dbReference type="ARBA" id="ARBA00081226"/>
    </source>
</evidence>
<sequence>MGFTFIYSRSQIEPWDQVPFFLFIIITVFTLLPFHMWYAVVLSILSSLSHLIVLALHFTLVTPAPNLTSQLMSNVVVFLCGGVVGAFHKFLMEKALRQTFQDTLRCLRIRMKLEIEKRQQESLLQSVLPVYISMEMKLAIMERCKCKDKEAHQRLVKDNNFHSLYVKRHENVSILYADIVGFTRLASDCSPKELVIMLNELFGKFDQIAKENECMRIKILGDCYYCVSGLPVSLPNHARNCVKMGLDMCEAIKLVREATGVDINMRVGVHSGNVLCGVIGLRKWQFDVWSHDVTLANHMESGGLPGRVHITEATLKHLNKAYEVEEGDGHLRDAYLKELHVRTYLVIDPRSKDPAQSSRSVPKQRVNDVLKMRASVRMTRYLESWGAVKPFAHLQSREGFISDALVNGKNRCKVRHTNADRYRRSFYFTSDVDFTRGKVSSFAHASHRHRDPFDPSQDEFCCRQDFLLKNKNRMDKDAIELCENLTRLLLENVLPAHVAALFVGENKKNEDLYYKSYDCVCVMFASVPDFKEFYTECDINKEGLECLRLLNEIIADFDELLSKPKFSGVEKIKTIGSTYMAAAGLSGTPGQEINQVRQHAQIGIMVEFAIALVGKLDGINRHSFNSFRLRVGINHGPVIAGVIGARKPQYDIWGNTVNVASRMESTGELGKIQVTEETSSVLQKLGYSCECRGLINVKGKGELKTFFVCTDKQQGMSLS</sequence>
<evidence type="ECO:0000256" key="18">
    <source>
        <dbReference type="ARBA" id="ARBA00070494"/>
    </source>
</evidence>
<evidence type="ECO:0000256" key="10">
    <source>
        <dbReference type="ARBA" id="ARBA00022840"/>
    </source>
</evidence>
<keyword evidence="11" id="KW-0460">Magnesium</keyword>
<dbReference type="PANTHER" id="PTHR45627:SF9">
    <property type="entry name" value="ADENYLATE CYCLASE TYPE 7"/>
    <property type="match status" value="1"/>
</dbReference>
<comment type="similarity">
    <text evidence="22">Belongs to the adenylyl cyclase class-4/guanylyl cyclase family.</text>
</comment>
<keyword evidence="17 22" id="KW-0456">Lyase</keyword>
<keyword evidence="15" id="KW-0325">Glycoprotein</keyword>
<feature type="domain" description="Guanylate cyclase" evidence="24">
    <location>
        <begin position="173"/>
        <end position="300"/>
    </location>
</feature>
<evidence type="ECO:0000256" key="6">
    <source>
        <dbReference type="ARBA" id="ARBA00022692"/>
    </source>
</evidence>
<name>A0AAY5E820_ELEEL</name>